<protein>
    <recommendedName>
        <fullName evidence="5">PQQ-binding-like beta-propeller repeat protein</fullName>
    </recommendedName>
</protein>
<feature type="chain" id="PRO_5039254646" description="PQQ-binding-like beta-propeller repeat protein" evidence="2">
    <location>
        <begin position="29"/>
        <end position="411"/>
    </location>
</feature>
<gene>
    <name evidence="3" type="ORF">HDA36_001344</name>
</gene>
<keyword evidence="2" id="KW-0732">Signal</keyword>
<dbReference type="Proteomes" id="UP000572635">
    <property type="component" value="Unassembled WGS sequence"/>
</dbReference>
<dbReference type="PROSITE" id="PS51257">
    <property type="entry name" value="PROKAR_LIPOPROTEIN"/>
    <property type="match status" value="1"/>
</dbReference>
<evidence type="ECO:0000256" key="2">
    <source>
        <dbReference type="SAM" id="SignalP"/>
    </source>
</evidence>
<dbReference type="InterPro" id="IPR015943">
    <property type="entry name" value="WD40/YVTN_repeat-like_dom_sf"/>
</dbReference>
<dbReference type="InterPro" id="IPR011044">
    <property type="entry name" value="Quino_amine_DH_bsu"/>
</dbReference>
<evidence type="ECO:0000313" key="4">
    <source>
        <dbReference type="Proteomes" id="UP000572635"/>
    </source>
</evidence>
<feature type="compositionally biased region" description="Basic and acidic residues" evidence="1">
    <location>
        <begin position="27"/>
        <end position="37"/>
    </location>
</feature>
<reference evidence="3 4" key="1">
    <citation type="submission" date="2020-08" db="EMBL/GenBank/DDBJ databases">
        <title>Sequencing the genomes of 1000 actinobacteria strains.</title>
        <authorList>
            <person name="Klenk H.-P."/>
        </authorList>
    </citation>
    <scope>NUCLEOTIDE SEQUENCE [LARGE SCALE GENOMIC DNA]</scope>
    <source>
        <strain evidence="3 4">DSM 44551</strain>
    </source>
</reference>
<dbReference type="InterPro" id="IPR011047">
    <property type="entry name" value="Quinoprotein_ADH-like_sf"/>
</dbReference>
<name>A0A7W8VCR6_9ACTN</name>
<proteinExistence type="predicted"/>
<feature type="region of interest" description="Disordered" evidence="1">
    <location>
        <begin position="23"/>
        <end position="52"/>
    </location>
</feature>
<feature type="region of interest" description="Disordered" evidence="1">
    <location>
        <begin position="233"/>
        <end position="260"/>
    </location>
</feature>
<dbReference type="RefSeq" id="WP_184390677.1">
    <property type="nucleotide sequence ID" value="NZ_BAAAJD010000007.1"/>
</dbReference>
<keyword evidence="4" id="KW-1185">Reference proteome</keyword>
<dbReference type="SUPFAM" id="SSF50998">
    <property type="entry name" value="Quinoprotein alcohol dehydrogenase-like"/>
    <property type="match status" value="1"/>
</dbReference>
<dbReference type="Gene3D" id="2.130.10.10">
    <property type="entry name" value="YVTN repeat-like/Quinoprotein amine dehydrogenase"/>
    <property type="match status" value="1"/>
</dbReference>
<dbReference type="SUPFAM" id="SSF50969">
    <property type="entry name" value="YVTN repeat-like/Quinoprotein amine dehydrogenase"/>
    <property type="match status" value="1"/>
</dbReference>
<accession>A0A7W8VCR6</accession>
<dbReference type="EMBL" id="JACHDB010000001">
    <property type="protein sequence ID" value="MBB5431260.1"/>
    <property type="molecule type" value="Genomic_DNA"/>
</dbReference>
<organism evidence="3 4">
    <name type="scientific">Nocardiopsis composta</name>
    <dbReference type="NCBI Taxonomy" id="157465"/>
    <lineage>
        <taxon>Bacteria</taxon>
        <taxon>Bacillati</taxon>
        <taxon>Actinomycetota</taxon>
        <taxon>Actinomycetes</taxon>
        <taxon>Streptosporangiales</taxon>
        <taxon>Nocardiopsidaceae</taxon>
        <taxon>Nocardiopsis</taxon>
    </lineage>
</organism>
<dbReference type="AlphaFoldDB" id="A0A7W8VCR6"/>
<evidence type="ECO:0000313" key="3">
    <source>
        <dbReference type="EMBL" id="MBB5431260.1"/>
    </source>
</evidence>
<evidence type="ECO:0008006" key="5">
    <source>
        <dbReference type="Google" id="ProtNLM"/>
    </source>
</evidence>
<feature type="signal peptide" evidence="2">
    <location>
        <begin position="1"/>
        <end position="28"/>
    </location>
</feature>
<comment type="caution">
    <text evidence="3">The sequence shown here is derived from an EMBL/GenBank/DDBJ whole genome shotgun (WGS) entry which is preliminary data.</text>
</comment>
<sequence length="411" mass="40628">MRRAPAAAAGAAALLLLAACTGSGPRETADAEPRDDPPAPAPEVPAAGVPPSLAAEPAWLAPFSAPPKASGDGFVGPVMPEESGGDLVFLGVGPDGATRWSLSRNPSCTAFAATRDADGGDLVVVLDSDADPERALLASRTTAAGYRPDDGALVWGPVEVPGTLVGPGLVFGAPAKSVMSADTGPKTALDPSTGRVAVDEEDGGAAVLHEHQGALLTEEDGELRAVDAAGGEELWDTGGLAPPEHAPGTAPAPGPRPETDAAAAAVVEWRADGGEPAGYTVHDLRTGTVLAELGGGAEPRLIGTSEGPAAVTGAAPGGGTVLIGLDAGGDHPREAWRRDHPDGGPRPEAIVGGVLYLTDGDTARAVDMRTGDDLGEGPWPVPVAAAPDGTALLPVPSDGPGDAFAALPAAP</sequence>
<evidence type="ECO:0000256" key="1">
    <source>
        <dbReference type="SAM" id="MobiDB-lite"/>
    </source>
</evidence>